<protein>
    <submittedName>
        <fullName evidence="1">Uncharacterized protein</fullName>
    </submittedName>
</protein>
<evidence type="ECO:0000313" key="5">
    <source>
        <dbReference type="Proteomes" id="UP000049828"/>
    </source>
</evidence>
<evidence type="ECO:0000313" key="2">
    <source>
        <dbReference type="EMBL" id="RGQ40909.1"/>
    </source>
</evidence>
<organism evidence="1 5">
    <name type="scientific">Roseburia inulinivorans</name>
    <dbReference type="NCBI Taxonomy" id="360807"/>
    <lineage>
        <taxon>Bacteria</taxon>
        <taxon>Bacillati</taxon>
        <taxon>Bacillota</taxon>
        <taxon>Clostridia</taxon>
        <taxon>Lachnospirales</taxon>
        <taxon>Lachnospiraceae</taxon>
        <taxon>Roseburia</taxon>
    </lineage>
</organism>
<gene>
    <name evidence="4" type="ORF">DW707_18775</name>
    <name evidence="3" type="ORF">DWY29_17420</name>
    <name evidence="2" type="ORF">DWY96_17790</name>
    <name evidence="1" type="ORF">RIL183_34391</name>
</gene>
<accession>A0A0M6X203</accession>
<dbReference type="Proteomes" id="UP000286271">
    <property type="component" value="Unassembled WGS sequence"/>
</dbReference>
<dbReference type="EMBL" id="QSKW01000086">
    <property type="protein sequence ID" value="RHE88989.1"/>
    <property type="molecule type" value="Genomic_DNA"/>
</dbReference>
<dbReference type="RefSeq" id="WP_055040671.1">
    <property type="nucleotide sequence ID" value="NZ_CBCTRZ010000039.1"/>
</dbReference>
<keyword evidence="5" id="KW-1185">Reference proteome</keyword>
<dbReference type="OrthoDB" id="2601807at2"/>
<reference evidence="6 7" key="3">
    <citation type="submission" date="2018-08" db="EMBL/GenBank/DDBJ databases">
        <title>A genome reference for cultivated species of the human gut microbiota.</title>
        <authorList>
            <person name="Zou Y."/>
            <person name="Xue W."/>
            <person name="Luo G."/>
        </authorList>
    </citation>
    <scope>NUCLEOTIDE SEQUENCE [LARGE SCALE GENOMIC DNA]</scope>
    <source>
        <strain evidence="3 7">AF24-4</strain>
        <strain evidence="2 6">AF28-15</strain>
        <strain evidence="4 8">AM27-11</strain>
    </source>
</reference>
<evidence type="ECO:0000313" key="1">
    <source>
        <dbReference type="EMBL" id="CRL43479.1"/>
    </source>
</evidence>
<evidence type="ECO:0000313" key="6">
    <source>
        <dbReference type="Proteomes" id="UP000283738"/>
    </source>
</evidence>
<dbReference type="AlphaFoldDB" id="A0A0M6X203"/>
<name>A0A0M6X203_9FIRM</name>
<evidence type="ECO:0000313" key="8">
    <source>
        <dbReference type="Proteomes" id="UP000286271"/>
    </source>
</evidence>
<reference evidence="1" key="2">
    <citation type="submission" date="2015-05" db="EMBL/GenBank/DDBJ databases">
        <authorList>
            <person name="Wang D.B."/>
            <person name="Wang M."/>
        </authorList>
    </citation>
    <scope>NUCLEOTIDE SEQUENCE [LARGE SCALE GENOMIC DNA]</scope>
    <source>
        <strain evidence="1">L1-83</strain>
    </source>
</reference>
<reference evidence="5" key="1">
    <citation type="submission" date="2015-05" db="EMBL/GenBank/DDBJ databases">
        <authorList>
            <consortium name="Pathogen Informatics"/>
        </authorList>
    </citation>
    <scope>NUCLEOTIDE SEQUENCE [LARGE SCALE GENOMIC DNA]</scope>
    <source>
        <strain evidence="5">L1-83</strain>
    </source>
</reference>
<proteinExistence type="predicted"/>
<dbReference type="EMBL" id="CVRS01000141">
    <property type="protein sequence ID" value="CRL43479.1"/>
    <property type="molecule type" value="Genomic_DNA"/>
</dbReference>
<dbReference type="Proteomes" id="UP000049828">
    <property type="component" value="Unassembled WGS sequence"/>
</dbReference>
<dbReference type="Proteomes" id="UP000285820">
    <property type="component" value="Unassembled WGS sequence"/>
</dbReference>
<evidence type="ECO:0000313" key="4">
    <source>
        <dbReference type="EMBL" id="RHE88989.1"/>
    </source>
</evidence>
<evidence type="ECO:0000313" key="3">
    <source>
        <dbReference type="EMBL" id="RGR62667.1"/>
    </source>
</evidence>
<dbReference type="EMBL" id="QRTF01000096">
    <property type="protein sequence ID" value="RGQ40909.1"/>
    <property type="molecule type" value="Genomic_DNA"/>
</dbReference>
<sequence length="143" mass="16736">MEALMTLDCSNYSENIVEVLKIFQQIGWYIYNPQGKVEYLPIDDDDEYDWQCDEKTESELYDIISKKTAGKEQIGVNLFYCNGAEGISLMACDTSQIILSITINRKTVKGKYTDMAWYLQNIIYKFLDIDVRLLSYKIEEYED</sequence>
<dbReference type="EMBL" id="QRUN01000078">
    <property type="protein sequence ID" value="RGR62667.1"/>
    <property type="molecule type" value="Genomic_DNA"/>
</dbReference>
<dbReference type="Proteomes" id="UP000283738">
    <property type="component" value="Unassembled WGS sequence"/>
</dbReference>
<evidence type="ECO:0000313" key="7">
    <source>
        <dbReference type="Proteomes" id="UP000285820"/>
    </source>
</evidence>